<dbReference type="InterPro" id="IPR050856">
    <property type="entry name" value="Biotin_carboxylase_complex"/>
</dbReference>
<dbReference type="InterPro" id="IPR000089">
    <property type="entry name" value="Biotin_lipoyl"/>
</dbReference>
<dbReference type="Gene3D" id="3.30.470.20">
    <property type="entry name" value="ATP-grasp fold, B domain"/>
    <property type="match status" value="1"/>
</dbReference>
<dbReference type="InterPro" id="IPR011053">
    <property type="entry name" value="Single_hybrid_motif"/>
</dbReference>
<keyword evidence="4 6" id="KW-0067">ATP-binding</keyword>
<dbReference type="InterPro" id="IPR005482">
    <property type="entry name" value="Biotin_COase_C"/>
</dbReference>
<keyword evidence="5" id="KW-0092">Biotin</keyword>
<dbReference type="SUPFAM" id="SSF56059">
    <property type="entry name" value="Glutathione synthetase ATP-binding domain-like"/>
    <property type="match status" value="1"/>
</dbReference>
<proteinExistence type="predicted"/>
<organism evidence="10 11">
    <name type="scientific">Methylocystis iwaonis</name>
    <dbReference type="NCBI Taxonomy" id="2885079"/>
    <lineage>
        <taxon>Bacteria</taxon>
        <taxon>Pseudomonadati</taxon>
        <taxon>Pseudomonadota</taxon>
        <taxon>Alphaproteobacteria</taxon>
        <taxon>Hyphomicrobiales</taxon>
        <taxon>Methylocystaceae</taxon>
        <taxon>Methylocystis</taxon>
    </lineage>
</organism>
<dbReference type="Pfam" id="PF21139">
    <property type="entry name" value="BT_MCC_alpha"/>
    <property type="match status" value="1"/>
</dbReference>
<dbReference type="PANTHER" id="PTHR18866">
    <property type="entry name" value="CARBOXYLASE:PYRUVATE/ACETYL-COA/PROPIONYL-COA CARBOXYLASE"/>
    <property type="match status" value="1"/>
</dbReference>
<evidence type="ECO:0000313" key="10">
    <source>
        <dbReference type="EMBL" id="BDV35596.1"/>
    </source>
</evidence>
<evidence type="ECO:0000259" key="9">
    <source>
        <dbReference type="PROSITE" id="PS50979"/>
    </source>
</evidence>
<evidence type="ECO:0000259" key="7">
    <source>
        <dbReference type="PROSITE" id="PS50968"/>
    </source>
</evidence>
<feature type="domain" description="ATP-grasp" evidence="8">
    <location>
        <begin position="97"/>
        <end position="292"/>
    </location>
</feature>
<name>A0ABN6VLK7_9HYPH</name>
<evidence type="ECO:0000259" key="8">
    <source>
        <dbReference type="PROSITE" id="PS50975"/>
    </source>
</evidence>
<dbReference type="SUPFAM" id="SSF51230">
    <property type="entry name" value="Single hybrid motif"/>
    <property type="match status" value="1"/>
</dbReference>
<dbReference type="Proteomes" id="UP001317629">
    <property type="component" value="Chromosome"/>
</dbReference>
<dbReference type="PROSITE" id="PS50975">
    <property type="entry name" value="ATP_GRASP"/>
    <property type="match status" value="1"/>
</dbReference>
<dbReference type="InterPro" id="IPR011054">
    <property type="entry name" value="Rudment_hybrid_motif"/>
</dbReference>
<dbReference type="InterPro" id="IPR016185">
    <property type="entry name" value="PreATP-grasp_dom_sf"/>
</dbReference>
<keyword evidence="3 6" id="KW-0547">Nucleotide-binding</keyword>
<sequence length="641" mass="69766">MGIATVAVYSEADQNTLHVAVADEAINIGPPSPQESYLSIDRILDAARRSGADAIHPGYGFLSENPDFAEECKQVGLTFIGPSAAAMRLMGSKAQAKELMARIGVPILPGYHGEAQETALLAEAAAATGFPVLVKASAGGGGRGMRIVSTPGELDLAIESARREAVAAFGDGRLMIEKYLTHPRHVEVQLFADAFGAVVTFPERDCSLQRRRQKVIEETPAALPTDLSRSMRAAATKAARHSSYVGAGTVEFLVQDDAFYFLEMNTRLQVEHPVTEMISGLDLVEWQFRVAAGEALPMAQDEIETRGSAIEARICAENPAEGFIPATGVIAHLRFPQQDAHTRVDSGVREGDRVSSYYDSLLAKLIVWSPDRASAIMRLQKALDSCELVGVATNLDFLRALVRDRRFALGDYDTSLIGAFQDWTQSAEPQDETFLFSAAAAAWLDEVARSAERDAGASGDPWSPWGLADAWRLYDSASQEVAFLWDGKSLSGRVRPLGANAFLLETSSQAFQVQTSRDGDRWTIFVDGVKRDVAIIRQGKHYVVVLAGRNYSLERLDLFAPRATDQAREETLLAPLPARVTRILVKAGDRVSKGEQLLMLEAMKMEITLTAPRHGEVENIFCKEGETVREGADLVRLAEAS</sequence>
<dbReference type="PANTHER" id="PTHR18866:SF33">
    <property type="entry name" value="METHYLCROTONOYL-COA CARBOXYLASE SUBUNIT ALPHA, MITOCHONDRIAL-RELATED"/>
    <property type="match status" value="1"/>
</dbReference>
<evidence type="ECO:0000313" key="11">
    <source>
        <dbReference type="Proteomes" id="UP001317629"/>
    </source>
</evidence>
<accession>A0ABN6VLK7</accession>
<gene>
    <name evidence="10" type="ORF">SS37A_31250</name>
</gene>
<dbReference type="PROSITE" id="PS00866">
    <property type="entry name" value="CPSASE_1"/>
    <property type="match status" value="1"/>
</dbReference>
<dbReference type="InterPro" id="IPR048429">
    <property type="entry name" value="MCC_alpha_BT"/>
</dbReference>
<dbReference type="SUPFAM" id="SSF52440">
    <property type="entry name" value="PreATP-grasp domain"/>
    <property type="match status" value="1"/>
</dbReference>
<dbReference type="InterPro" id="IPR001882">
    <property type="entry name" value="Biotin_BS"/>
</dbReference>
<evidence type="ECO:0000256" key="5">
    <source>
        <dbReference type="ARBA" id="ARBA00023267"/>
    </source>
</evidence>
<dbReference type="CDD" id="cd06850">
    <property type="entry name" value="biotinyl_domain"/>
    <property type="match status" value="1"/>
</dbReference>
<dbReference type="SMART" id="SM00878">
    <property type="entry name" value="Biotin_carb_C"/>
    <property type="match status" value="1"/>
</dbReference>
<dbReference type="InterPro" id="IPR005481">
    <property type="entry name" value="BC-like_N"/>
</dbReference>
<comment type="cofactor">
    <cofactor evidence="1">
        <name>biotin</name>
        <dbReference type="ChEBI" id="CHEBI:57586"/>
    </cofactor>
</comment>
<dbReference type="InterPro" id="IPR005479">
    <property type="entry name" value="CPAse_ATP-bd"/>
</dbReference>
<dbReference type="PROSITE" id="PS50979">
    <property type="entry name" value="BC"/>
    <property type="match status" value="1"/>
</dbReference>
<keyword evidence="2" id="KW-0436">Ligase</keyword>
<dbReference type="Gene3D" id="3.30.700.40">
    <property type="match status" value="1"/>
</dbReference>
<dbReference type="Pfam" id="PF02785">
    <property type="entry name" value="Biotin_carb_C"/>
    <property type="match status" value="1"/>
</dbReference>
<dbReference type="Pfam" id="PF02786">
    <property type="entry name" value="CPSase_L_D2"/>
    <property type="match status" value="1"/>
</dbReference>
<dbReference type="PROSITE" id="PS50968">
    <property type="entry name" value="BIOTINYL_LIPOYL"/>
    <property type="match status" value="1"/>
</dbReference>
<evidence type="ECO:0000256" key="4">
    <source>
        <dbReference type="ARBA" id="ARBA00022840"/>
    </source>
</evidence>
<dbReference type="Pfam" id="PF00364">
    <property type="entry name" value="Biotin_lipoyl"/>
    <property type="match status" value="1"/>
</dbReference>
<dbReference type="Pfam" id="PF00289">
    <property type="entry name" value="Biotin_carb_N"/>
    <property type="match status" value="1"/>
</dbReference>
<keyword evidence="11" id="KW-1185">Reference proteome</keyword>
<dbReference type="PROSITE" id="PS00188">
    <property type="entry name" value="BIOTIN"/>
    <property type="match status" value="1"/>
</dbReference>
<evidence type="ECO:0000256" key="1">
    <source>
        <dbReference type="ARBA" id="ARBA00001953"/>
    </source>
</evidence>
<feature type="domain" description="Biotin carboxylation" evidence="9">
    <location>
        <begin position="1"/>
        <end position="422"/>
    </location>
</feature>
<dbReference type="SUPFAM" id="SSF51246">
    <property type="entry name" value="Rudiment single hybrid motif"/>
    <property type="match status" value="1"/>
</dbReference>
<feature type="domain" description="Lipoyl-binding" evidence="7">
    <location>
        <begin position="562"/>
        <end position="638"/>
    </location>
</feature>
<reference evidence="10 11" key="1">
    <citation type="journal article" date="2023" name="Int. J. Syst. Evol. Microbiol.">
        <title>Methylocystis iwaonis sp. nov., a type II methane-oxidizing bacterium from surface soil of a rice paddy field in Japan, and emended description of the genus Methylocystis (ex Whittenbury et al. 1970) Bowman et al. 1993.</title>
        <authorList>
            <person name="Kaise H."/>
            <person name="Sawadogo J.B."/>
            <person name="Alam M.S."/>
            <person name="Ueno C."/>
            <person name="Dianou D."/>
            <person name="Shinjo R."/>
            <person name="Asakawa S."/>
        </authorList>
    </citation>
    <scope>NUCLEOTIDE SEQUENCE [LARGE SCALE GENOMIC DNA]</scope>
    <source>
        <strain evidence="10 11">SS37A-Re</strain>
    </source>
</reference>
<protein>
    <submittedName>
        <fullName evidence="10">3-methylcrotonyl-CoA carboxylase subunit alpha</fullName>
    </submittedName>
</protein>
<evidence type="ECO:0000256" key="6">
    <source>
        <dbReference type="PROSITE-ProRule" id="PRU00409"/>
    </source>
</evidence>
<dbReference type="InterPro" id="IPR011764">
    <property type="entry name" value="Biotin_carboxylation_dom"/>
</dbReference>
<dbReference type="Gene3D" id="2.40.50.100">
    <property type="match status" value="1"/>
</dbReference>
<dbReference type="InterPro" id="IPR011761">
    <property type="entry name" value="ATP-grasp"/>
</dbReference>
<evidence type="ECO:0000256" key="2">
    <source>
        <dbReference type="ARBA" id="ARBA00022598"/>
    </source>
</evidence>
<dbReference type="PROSITE" id="PS00867">
    <property type="entry name" value="CPSASE_2"/>
    <property type="match status" value="1"/>
</dbReference>
<evidence type="ECO:0000256" key="3">
    <source>
        <dbReference type="ARBA" id="ARBA00022741"/>
    </source>
</evidence>
<dbReference type="EMBL" id="AP027142">
    <property type="protein sequence ID" value="BDV35596.1"/>
    <property type="molecule type" value="Genomic_DNA"/>
</dbReference>